<dbReference type="SUPFAM" id="SSF55073">
    <property type="entry name" value="Nucleotide cyclase"/>
    <property type="match status" value="1"/>
</dbReference>
<keyword evidence="4 7" id="KW-1133">Transmembrane helix</keyword>
<feature type="domain" description="Guanylate cyclase" evidence="8">
    <location>
        <begin position="247"/>
        <end position="374"/>
    </location>
</feature>
<feature type="transmembrane region" description="Helical" evidence="7">
    <location>
        <begin position="56"/>
        <end position="76"/>
    </location>
</feature>
<feature type="transmembrane region" description="Helical" evidence="7">
    <location>
        <begin position="30"/>
        <end position="50"/>
    </location>
</feature>
<keyword evidence="6" id="KW-0456">Lyase</keyword>
<keyword evidence="5 7" id="KW-0472">Membrane</keyword>
<reference evidence="9 10" key="1">
    <citation type="submission" date="2020-10" db="EMBL/GenBank/DDBJ databases">
        <title>Connecting structure to function with the recovery of over 1000 high-quality activated sludge metagenome-assembled genomes encoding full-length rRNA genes using long-read sequencing.</title>
        <authorList>
            <person name="Singleton C.M."/>
            <person name="Petriglieri F."/>
            <person name="Kristensen J.M."/>
            <person name="Kirkegaard R.H."/>
            <person name="Michaelsen T.Y."/>
            <person name="Andersen M.H."/>
            <person name="Karst S.M."/>
            <person name="Dueholm M.S."/>
            <person name="Nielsen P.H."/>
            <person name="Albertsen M."/>
        </authorList>
    </citation>
    <scope>NUCLEOTIDE SEQUENCE [LARGE SCALE GENOMIC DNA]</scope>
    <source>
        <strain evidence="9">Fred_18-Q3-R57-64_BAT3C.720</strain>
    </source>
</reference>
<dbReference type="Pfam" id="PF00211">
    <property type="entry name" value="Guanylate_cyc"/>
    <property type="match status" value="1"/>
</dbReference>
<dbReference type="CDD" id="cd07302">
    <property type="entry name" value="CHD"/>
    <property type="match status" value="1"/>
</dbReference>
<gene>
    <name evidence="9" type="ORF">IPK02_04240</name>
</gene>
<dbReference type="GO" id="GO:0009190">
    <property type="term" value="P:cyclic nucleotide biosynthetic process"/>
    <property type="evidence" value="ECO:0007669"/>
    <property type="project" value="InterPro"/>
</dbReference>
<dbReference type="PANTHER" id="PTHR11920:SF335">
    <property type="entry name" value="GUANYLATE CYCLASE"/>
    <property type="match status" value="1"/>
</dbReference>
<evidence type="ECO:0000256" key="1">
    <source>
        <dbReference type="ARBA" id="ARBA00004370"/>
    </source>
</evidence>
<evidence type="ECO:0000313" key="9">
    <source>
        <dbReference type="EMBL" id="MBK7953241.1"/>
    </source>
</evidence>
<comment type="subcellular location">
    <subcellularLocation>
        <location evidence="1">Membrane</location>
    </subcellularLocation>
</comment>
<dbReference type="PROSITE" id="PS50125">
    <property type="entry name" value="GUANYLATE_CYCLASE_2"/>
    <property type="match status" value="1"/>
</dbReference>
<sequence>MTAGQTFVSRLRNAGISDADSDELRLQKSLLFFATGLICLASVVWLLIYWQLGPRFSSNLPFALQLLLVGNLLVYLKTLDFHVFRLIQLSLFLFTPFVAQWSIGSFITASGISLWALLAPIGAVLFIGPRDSGAWFFAYVFLTVLSGGFDYYLADSPSLTHYKVPPQTAAFFFALNFAAVSTIVYLLLRYSDAEKHRAQQRLQEAHRLLQVEQERSERLLLNILPGPIAERLKNSDQTIADGFAEVSVMFADIVNFTRVAEGLTPQQVFAMLNKIFSCFDGLAEQYGLEKIKTIGDAYMVAAGLDEHGGNPAESLADMALEMCRLLHHDFSINEMRLELRIGIGTGPVVAGVVGKKKFIYDLWGDTVNIASRVTSEGIPGVVQVDERTYQRLHQCFDFREPLTLHLKGKGNMVVHRLIGRRGASNA</sequence>
<dbReference type="AlphaFoldDB" id="A0A935T6T4"/>
<evidence type="ECO:0000256" key="5">
    <source>
        <dbReference type="ARBA" id="ARBA00023136"/>
    </source>
</evidence>
<dbReference type="GO" id="GO:0016020">
    <property type="term" value="C:membrane"/>
    <property type="evidence" value="ECO:0007669"/>
    <property type="project" value="UniProtKB-SubCell"/>
</dbReference>
<dbReference type="GO" id="GO:0004016">
    <property type="term" value="F:adenylate cyclase activity"/>
    <property type="evidence" value="ECO:0007669"/>
    <property type="project" value="UniProtKB-ARBA"/>
</dbReference>
<dbReference type="InterPro" id="IPR029787">
    <property type="entry name" value="Nucleotide_cyclase"/>
</dbReference>
<dbReference type="GO" id="GO:0000166">
    <property type="term" value="F:nucleotide binding"/>
    <property type="evidence" value="ECO:0007669"/>
    <property type="project" value="UniProtKB-KW"/>
</dbReference>
<dbReference type="SMART" id="SM00044">
    <property type="entry name" value="CYCc"/>
    <property type="match status" value="1"/>
</dbReference>
<proteinExistence type="predicted"/>
<dbReference type="EMBL" id="JADJOT010000003">
    <property type="protein sequence ID" value="MBK7953241.1"/>
    <property type="molecule type" value="Genomic_DNA"/>
</dbReference>
<evidence type="ECO:0000256" key="7">
    <source>
        <dbReference type="SAM" id="Phobius"/>
    </source>
</evidence>
<keyword evidence="3" id="KW-0547">Nucleotide-binding</keyword>
<evidence type="ECO:0000256" key="2">
    <source>
        <dbReference type="ARBA" id="ARBA00022692"/>
    </source>
</evidence>
<evidence type="ECO:0000256" key="4">
    <source>
        <dbReference type="ARBA" id="ARBA00022989"/>
    </source>
</evidence>
<protein>
    <submittedName>
        <fullName evidence="9">Adenylate/guanylate cyclase domain-containing protein</fullName>
    </submittedName>
</protein>
<feature type="transmembrane region" description="Helical" evidence="7">
    <location>
        <begin position="83"/>
        <end position="103"/>
    </location>
</feature>
<evidence type="ECO:0000259" key="8">
    <source>
        <dbReference type="PROSITE" id="PS50125"/>
    </source>
</evidence>
<feature type="transmembrane region" description="Helical" evidence="7">
    <location>
        <begin position="109"/>
        <end position="127"/>
    </location>
</feature>
<evidence type="ECO:0000256" key="6">
    <source>
        <dbReference type="ARBA" id="ARBA00023239"/>
    </source>
</evidence>
<evidence type="ECO:0000256" key="3">
    <source>
        <dbReference type="ARBA" id="ARBA00022741"/>
    </source>
</evidence>
<dbReference type="PANTHER" id="PTHR11920">
    <property type="entry name" value="GUANYLYL CYCLASE"/>
    <property type="match status" value="1"/>
</dbReference>
<feature type="transmembrane region" description="Helical" evidence="7">
    <location>
        <begin position="169"/>
        <end position="188"/>
    </location>
</feature>
<dbReference type="InterPro" id="IPR050401">
    <property type="entry name" value="Cyclic_nucleotide_synthase"/>
</dbReference>
<dbReference type="GO" id="GO:0035556">
    <property type="term" value="P:intracellular signal transduction"/>
    <property type="evidence" value="ECO:0007669"/>
    <property type="project" value="InterPro"/>
</dbReference>
<dbReference type="Proteomes" id="UP000706151">
    <property type="component" value="Unassembled WGS sequence"/>
</dbReference>
<dbReference type="Gene3D" id="3.30.70.1230">
    <property type="entry name" value="Nucleotide cyclase"/>
    <property type="match status" value="1"/>
</dbReference>
<keyword evidence="2 7" id="KW-0812">Transmembrane</keyword>
<dbReference type="InterPro" id="IPR001054">
    <property type="entry name" value="A/G_cyclase"/>
</dbReference>
<dbReference type="Gene3D" id="6.10.250.780">
    <property type="match status" value="1"/>
</dbReference>
<feature type="transmembrane region" description="Helical" evidence="7">
    <location>
        <begin position="134"/>
        <end position="154"/>
    </location>
</feature>
<accession>A0A935T6T4</accession>
<comment type="caution">
    <text evidence="9">The sequence shown here is derived from an EMBL/GenBank/DDBJ whole genome shotgun (WGS) entry which is preliminary data.</text>
</comment>
<organism evidence="9 10">
    <name type="scientific">Candidatus Accumulibacter affinis</name>
    <dbReference type="NCBI Taxonomy" id="2954384"/>
    <lineage>
        <taxon>Bacteria</taxon>
        <taxon>Pseudomonadati</taxon>
        <taxon>Pseudomonadota</taxon>
        <taxon>Betaproteobacteria</taxon>
        <taxon>Candidatus Accumulibacter</taxon>
    </lineage>
</organism>
<evidence type="ECO:0000313" key="10">
    <source>
        <dbReference type="Proteomes" id="UP000706151"/>
    </source>
</evidence>
<name>A0A935T6T4_9PROT</name>